<dbReference type="AlphaFoldDB" id="A0A915U9D2"/>
<dbReference type="Gene3D" id="2.20.25.90">
    <property type="entry name" value="ADC-like domains"/>
    <property type="match status" value="1"/>
</dbReference>
<dbReference type="GO" id="GO:0051536">
    <property type="term" value="F:iron-sulfur cluster binding"/>
    <property type="evidence" value="ECO:0007669"/>
    <property type="project" value="UniProtKB-KW"/>
</dbReference>
<proteinExistence type="predicted"/>
<comment type="subunit">
    <text evidence="2">Heterodimer of a large and a small subunit.</text>
</comment>
<dbReference type="PANTHER" id="PTHR43742:SF6">
    <property type="entry name" value="OXIDOREDUCTASE YYAE-RELATED"/>
    <property type="match status" value="1"/>
</dbReference>
<dbReference type="EMBL" id="AP024233">
    <property type="protein sequence ID" value="BCO08270.1"/>
    <property type="molecule type" value="Genomic_DNA"/>
</dbReference>
<keyword evidence="3" id="KW-0479">Metal-binding</keyword>
<dbReference type="InterPro" id="IPR006311">
    <property type="entry name" value="TAT_signal"/>
</dbReference>
<feature type="domain" description="4Fe-4S Mo/W bis-MGD-type" evidence="6">
    <location>
        <begin position="47"/>
        <end position="103"/>
    </location>
</feature>
<keyword evidence="4" id="KW-0408">Iron</keyword>
<evidence type="ECO:0000256" key="1">
    <source>
        <dbReference type="ARBA" id="ARBA00004196"/>
    </source>
</evidence>
<dbReference type="GO" id="GO:0030313">
    <property type="term" value="C:cell envelope"/>
    <property type="evidence" value="ECO:0007669"/>
    <property type="project" value="UniProtKB-SubCell"/>
</dbReference>
<dbReference type="SUPFAM" id="SSF53706">
    <property type="entry name" value="Formate dehydrogenase/DMSO reductase, domains 1-3"/>
    <property type="match status" value="1"/>
</dbReference>
<dbReference type="SMART" id="SM00926">
    <property type="entry name" value="Molybdop_Fe4S4"/>
    <property type="match status" value="1"/>
</dbReference>
<dbReference type="InterPro" id="IPR006963">
    <property type="entry name" value="Mopterin_OxRdtase_4Fe-4S_dom"/>
</dbReference>
<dbReference type="Proteomes" id="UP001063350">
    <property type="component" value="Chromosome"/>
</dbReference>
<gene>
    <name evidence="7" type="ORF">GF1_06460</name>
</gene>
<reference evidence="7" key="1">
    <citation type="submission" date="2020-12" db="EMBL/GenBank/DDBJ databases">
        <title>Desulfobium dissulfuricans gen. nov., sp. nov., a novel mesophilic, sulfate-reducing bacterium isolated from a deep-sea hydrothermal vent.</title>
        <authorList>
            <person name="Hashimoto Y."/>
            <person name="Tame A."/>
            <person name="Sawayama S."/>
            <person name="Miyazaki J."/>
            <person name="Takai K."/>
            <person name="Nakagawa S."/>
        </authorList>
    </citation>
    <scope>NUCLEOTIDE SEQUENCE</scope>
    <source>
        <strain evidence="7">GF1</strain>
    </source>
</reference>
<dbReference type="InterPro" id="IPR019546">
    <property type="entry name" value="TAT_signal_bac_arc"/>
</dbReference>
<dbReference type="Gene3D" id="3.40.50.740">
    <property type="match status" value="1"/>
</dbReference>
<evidence type="ECO:0000256" key="5">
    <source>
        <dbReference type="ARBA" id="ARBA00023014"/>
    </source>
</evidence>
<dbReference type="NCBIfam" id="TIGR01409">
    <property type="entry name" value="TAT_signal_seq"/>
    <property type="match status" value="1"/>
</dbReference>
<dbReference type="InterPro" id="IPR006656">
    <property type="entry name" value="Mopterin_OxRdtase"/>
</dbReference>
<dbReference type="GO" id="GO:0016491">
    <property type="term" value="F:oxidoreductase activity"/>
    <property type="evidence" value="ECO:0007669"/>
    <property type="project" value="InterPro"/>
</dbReference>
<dbReference type="Pfam" id="PF04879">
    <property type="entry name" value="Molybdop_Fe4S4"/>
    <property type="match status" value="1"/>
</dbReference>
<comment type="subcellular location">
    <subcellularLocation>
        <location evidence="1">Cell envelope</location>
    </subcellularLocation>
</comment>
<protein>
    <recommendedName>
        <fullName evidence="6">4Fe-4S Mo/W bis-MGD-type domain-containing protein</fullName>
    </recommendedName>
</protein>
<evidence type="ECO:0000256" key="2">
    <source>
        <dbReference type="ARBA" id="ARBA00011771"/>
    </source>
</evidence>
<name>A0A915U9D2_9BACT</name>
<evidence type="ECO:0000313" key="7">
    <source>
        <dbReference type="EMBL" id="BCO08270.1"/>
    </source>
</evidence>
<keyword evidence="8" id="KW-1185">Reference proteome</keyword>
<organism evidence="7 8">
    <name type="scientific">Desulfolithobacter dissulfuricans</name>
    <dbReference type="NCBI Taxonomy" id="2795293"/>
    <lineage>
        <taxon>Bacteria</taxon>
        <taxon>Pseudomonadati</taxon>
        <taxon>Thermodesulfobacteriota</taxon>
        <taxon>Desulfobulbia</taxon>
        <taxon>Desulfobulbales</taxon>
        <taxon>Desulfobulbaceae</taxon>
        <taxon>Desulfolithobacter</taxon>
    </lineage>
</organism>
<evidence type="ECO:0000256" key="4">
    <source>
        <dbReference type="ARBA" id="ARBA00023004"/>
    </source>
</evidence>
<dbReference type="Pfam" id="PF00384">
    <property type="entry name" value="Molybdopterin"/>
    <property type="match status" value="1"/>
</dbReference>
<dbReference type="PROSITE" id="PS51669">
    <property type="entry name" value="4FE4S_MOW_BIS_MGD"/>
    <property type="match status" value="1"/>
</dbReference>
<evidence type="ECO:0000256" key="3">
    <source>
        <dbReference type="ARBA" id="ARBA00022723"/>
    </source>
</evidence>
<evidence type="ECO:0000259" key="6">
    <source>
        <dbReference type="PROSITE" id="PS51669"/>
    </source>
</evidence>
<accession>A0A915U9D2</accession>
<sequence length="784" mass="88312">MTTTRRGFLKYSSILAGGVALSQSGMLSLKKLSPAEAKAARLAMDNYKIHYTACTMCPAECGLEMWVRNGKVEKIYGNSEVPMNDGTACAKGSSGQQLIYSPYRIKYPMKRVGERGEGKFKRISWDEALDYIGKKMVGIKKKYGAESMIMDCGDVTDRNPYYRLTFAFGSPNAAEHGAICDVPRRHGPKLILGGKRIEPDLMTPQHVRQKDGSIKKEYGYKNKLIIYNGWNPFVATRIFYENRGTVGAQIENDCKVVVIDPALSNTASKADVWLSPRAGTDGDLFGAMLRYILEHDDPNDKNRRYIDWEMKKYVKGWDEFMNEFKSWWGKKDPINNLSYFSLDWAAERTGLQKKQIEDLAHQFGITKPAALVWGMQSPGHHYNGYCCSIIGTVLNVITGNFDVPGGAIDCELVKCNKGGSFKGKHFKKRKITREIAGKEVEGEVEHLHMDLFGHKHPCAWDESVGNYPNAFLDGVDISYGPFRGYHYPIKAFFLRTGNVVYTAGPSYKWEEAITAKDANGDYKLELMVVIDTLALESSLYADIILPEASYAERQSLSDIWLLTKFSFSHRNMGQASVEQTHGQFRLPESSIESVTEFVQIFLQILEAYPMKGARKKGFHITDDHMDHRQPFGGFLWWCNLFLMLLARSNHSQSRQSIGFNLLPGKQLSGKERLHRIMGNCLHSLHSRKAGTFIRVHFNRHQYRLFTFCTSPSLAGSFATYISIIEFNKPFKAVYGIAMSHGHPDFSQHSVCGQPGNTQVLGKTQSRNATLIGGGEINCPEPFDE</sequence>
<dbReference type="InterPro" id="IPR050612">
    <property type="entry name" value="Prok_Mopterin_Oxidored"/>
</dbReference>
<dbReference type="PROSITE" id="PS51318">
    <property type="entry name" value="TAT"/>
    <property type="match status" value="1"/>
</dbReference>
<dbReference type="Gene3D" id="3.40.228.10">
    <property type="entry name" value="Dimethylsulfoxide Reductase, domain 2"/>
    <property type="match status" value="1"/>
</dbReference>
<keyword evidence="5" id="KW-0411">Iron-sulfur</keyword>
<dbReference type="PANTHER" id="PTHR43742">
    <property type="entry name" value="TRIMETHYLAMINE-N-OXIDE REDUCTASE"/>
    <property type="match status" value="1"/>
</dbReference>
<dbReference type="KEGG" id="ddu:GF1_06460"/>
<evidence type="ECO:0000313" key="8">
    <source>
        <dbReference type="Proteomes" id="UP001063350"/>
    </source>
</evidence>
<dbReference type="GO" id="GO:0046872">
    <property type="term" value="F:metal ion binding"/>
    <property type="evidence" value="ECO:0007669"/>
    <property type="project" value="UniProtKB-KW"/>
</dbReference>